<name>A0AAW1LB04_POPJA</name>
<dbReference type="PANTHER" id="PTHR37984:SF5">
    <property type="entry name" value="PROTEIN NYNRIN-LIKE"/>
    <property type="match status" value="1"/>
</dbReference>
<dbReference type="AlphaFoldDB" id="A0AAW1LB04"/>
<organism evidence="1 2">
    <name type="scientific">Popillia japonica</name>
    <name type="common">Japanese beetle</name>
    <dbReference type="NCBI Taxonomy" id="7064"/>
    <lineage>
        <taxon>Eukaryota</taxon>
        <taxon>Metazoa</taxon>
        <taxon>Ecdysozoa</taxon>
        <taxon>Arthropoda</taxon>
        <taxon>Hexapoda</taxon>
        <taxon>Insecta</taxon>
        <taxon>Pterygota</taxon>
        <taxon>Neoptera</taxon>
        <taxon>Endopterygota</taxon>
        <taxon>Coleoptera</taxon>
        <taxon>Polyphaga</taxon>
        <taxon>Scarabaeiformia</taxon>
        <taxon>Scarabaeidae</taxon>
        <taxon>Rutelinae</taxon>
        <taxon>Popillia</taxon>
    </lineage>
</organism>
<dbReference type="EMBL" id="JASPKY010000141">
    <property type="protein sequence ID" value="KAK9730867.1"/>
    <property type="molecule type" value="Genomic_DNA"/>
</dbReference>
<protein>
    <submittedName>
        <fullName evidence="1">Uncharacterized protein</fullName>
    </submittedName>
</protein>
<gene>
    <name evidence="1" type="ORF">QE152_g14218</name>
</gene>
<reference evidence="1 2" key="1">
    <citation type="journal article" date="2024" name="BMC Genomics">
        <title>De novo assembly and annotation of Popillia japonica's genome with initial clues to its potential as an invasive pest.</title>
        <authorList>
            <person name="Cucini C."/>
            <person name="Boschi S."/>
            <person name="Funari R."/>
            <person name="Cardaioli E."/>
            <person name="Iannotti N."/>
            <person name="Marturano G."/>
            <person name="Paoli F."/>
            <person name="Bruttini M."/>
            <person name="Carapelli A."/>
            <person name="Frati F."/>
            <person name="Nardi F."/>
        </authorList>
    </citation>
    <scope>NUCLEOTIDE SEQUENCE [LARGE SCALE GENOMIC DNA]</scope>
    <source>
        <strain evidence="1">DMR45628</strain>
    </source>
</reference>
<dbReference type="PANTHER" id="PTHR37984">
    <property type="entry name" value="PROTEIN CBG26694"/>
    <property type="match status" value="1"/>
</dbReference>
<evidence type="ECO:0000313" key="2">
    <source>
        <dbReference type="Proteomes" id="UP001458880"/>
    </source>
</evidence>
<comment type="caution">
    <text evidence="1">The sequence shown here is derived from an EMBL/GenBank/DDBJ whole genome shotgun (WGS) entry which is preliminary data.</text>
</comment>
<sequence>MMAAARLQRWAILLSAYDYKIKYRKGTEIANADALSRLPLPEVDEMEGKCNYFSAGSYFCNFIKGCMDPVITAEEIGEATQKDDVLKEIYKFVMYGWPKESSDPKLAPYFKYKNDITTDGNCLIRIK</sequence>
<evidence type="ECO:0000313" key="1">
    <source>
        <dbReference type="EMBL" id="KAK9730867.1"/>
    </source>
</evidence>
<dbReference type="Proteomes" id="UP001458880">
    <property type="component" value="Unassembled WGS sequence"/>
</dbReference>
<keyword evidence="2" id="KW-1185">Reference proteome</keyword>
<proteinExistence type="predicted"/>
<accession>A0AAW1LB04</accession>
<dbReference type="InterPro" id="IPR050951">
    <property type="entry name" value="Retrovirus_Pol_polyprotein"/>
</dbReference>